<protein>
    <submittedName>
        <fullName evidence="2">Uncharacterized protein</fullName>
    </submittedName>
</protein>
<accession>A0A9W9PGX6</accession>
<dbReference type="EMBL" id="JAPQKT010000001">
    <property type="protein sequence ID" value="KAJ5242788.1"/>
    <property type="molecule type" value="Genomic_DNA"/>
</dbReference>
<proteinExistence type="predicted"/>
<gene>
    <name evidence="2" type="ORF">N7469_001115</name>
</gene>
<keyword evidence="3" id="KW-1185">Reference proteome</keyword>
<name>A0A9W9PGX6_PENCI</name>
<dbReference type="AlphaFoldDB" id="A0A9W9PGX6"/>
<evidence type="ECO:0000313" key="3">
    <source>
        <dbReference type="Proteomes" id="UP001147733"/>
    </source>
</evidence>
<comment type="caution">
    <text evidence="2">The sequence shown here is derived from an EMBL/GenBank/DDBJ whole genome shotgun (WGS) entry which is preliminary data.</text>
</comment>
<feature type="region of interest" description="Disordered" evidence="1">
    <location>
        <begin position="92"/>
        <end position="138"/>
    </location>
</feature>
<dbReference type="GeneID" id="81379202"/>
<reference evidence="2" key="2">
    <citation type="journal article" date="2023" name="IMA Fungus">
        <title>Comparative genomic study of the Penicillium genus elucidates a diverse pangenome and 15 lateral gene transfer events.</title>
        <authorList>
            <person name="Petersen C."/>
            <person name="Sorensen T."/>
            <person name="Nielsen M.R."/>
            <person name="Sondergaard T.E."/>
            <person name="Sorensen J.L."/>
            <person name="Fitzpatrick D.A."/>
            <person name="Frisvad J.C."/>
            <person name="Nielsen K.L."/>
        </authorList>
    </citation>
    <scope>NUCLEOTIDE SEQUENCE</scope>
    <source>
        <strain evidence="2">IBT 23319</strain>
    </source>
</reference>
<dbReference type="Proteomes" id="UP001147733">
    <property type="component" value="Unassembled WGS sequence"/>
</dbReference>
<evidence type="ECO:0000313" key="2">
    <source>
        <dbReference type="EMBL" id="KAJ5242788.1"/>
    </source>
</evidence>
<feature type="compositionally biased region" description="Basic residues" evidence="1">
    <location>
        <begin position="107"/>
        <end position="117"/>
    </location>
</feature>
<dbReference type="RefSeq" id="XP_056505792.1">
    <property type="nucleotide sequence ID" value="XM_056640035.1"/>
</dbReference>
<feature type="compositionally biased region" description="Basic and acidic residues" evidence="1">
    <location>
        <begin position="124"/>
        <end position="138"/>
    </location>
</feature>
<reference evidence="2" key="1">
    <citation type="submission" date="2022-11" db="EMBL/GenBank/DDBJ databases">
        <authorList>
            <person name="Petersen C."/>
        </authorList>
    </citation>
    <scope>NUCLEOTIDE SEQUENCE</scope>
    <source>
        <strain evidence="2">IBT 23319</strain>
    </source>
</reference>
<evidence type="ECO:0000256" key="1">
    <source>
        <dbReference type="SAM" id="MobiDB-lite"/>
    </source>
</evidence>
<organism evidence="2 3">
    <name type="scientific">Penicillium citrinum</name>
    <dbReference type="NCBI Taxonomy" id="5077"/>
    <lineage>
        <taxon>Eukaryota</taxon>
        <taxon>Fungi</taxon>
        <taxon>Dikarya</taxon>
        <taxon>Ascomycota</taxon>
        <taxon>Pezizomycotina</taxon>
        <taxon>Eurotiomycetes</taxon>
        <taxon>Eurotiomycetidae</taxon>
        <taxon>Eurotiales</taxon>
        <taxon>Aspergillaceae</taxon>
        <taxon>Penicillium</taxon>
    </lineage>
</organism>
<sequence>MRVLAPNVRMFNRLLRIADGFRARLAYRPARSVRTWPHWNSPLFASSSGRMNPFLVASKIAHRVNETDCLSKMKRLAKLGSVSKPCPQICFSSINRYTPTNNSNGAKKTKNNKKRKFMASVEEQPDKPSNTRESTRRR</sequence>